<protein>
    <submittedName>
        <fullName evidence="2">Uncharacterized protein</fullName>
    </submittedName>
</protein>
<sequence length="138" mass="14875">MLETDRPMFTPWIVDGFRPKPSLWQTDEPRDRSGTARRSPAPLRPGVSVRGPDVRVSLSPSETRGSGRLDCLPPRVFSCASNNPAPPPSGRDSRRGRFPLPPSASSVGSDTAGRAVTADVRGPTLVHVGGEERRYSGE</sequence>
<feature type="compositionally biased region" description="Basic and acidic residues" evidence="1">
    <location>
        <begin position="129"/>
        <end position="138"/>
    </location>
</feature>
<evidence type="ECO:0000313" key="2">
    <source>
        <dbReference type="EMBL" id="CAB1424424.1"/>
    </source>
</evidence>
<dbReference type="AlphaFoldDB" id="A0A9N7U657"/>
<feature type="region of interest" description="Disordered" evidence="1">
    <location>
        <begin position="1"/>
        <end position="138"/>
    </location>
</feature>
<comment type="caution">
    <text evidence="2">The sequence shown here is derived from an EMBL/GenBank/DDBJ whole genome shotgun (WGS) entry which is preliminary data.</text>
</comment>
<evidence type="ECO:0000256" key="1">
    <source>
        <dbReference type="SAM" id="MobiDB-lite"/>
    </source>
</evidence>
<name>A0A9N7U657_PLEPL</name>
<accession>A0A9N7U657</accession>
<dbReference type="Proteomes" id="UP001153269">
    <property type="component" value="Unassembled WGS sequence"/>
</dbReference>
<dbReference type="EMBL" id="CADEAL010000730">
    <property type="protein sequence ID" value="CAB1424424.1"/>
    <property type="molecule type" value="Genomic_DNA"/>
</dbReference>
<reference evidence="2" key="1">
    <citation type="submission" date="2020-03" db="EMBL/GenBank/DDBJ databases">
        <authorList>
            <person name="Weist P."/>
        </authorList>
    </citation>
    <scope>NUCLEOTIDE SEQUENCE</scope>
</reference>
<organism evidence="2 3">
    <name type="scientific">Pleuronectes platessa</name>
    <name type="common">European plaice</name>
    <dbReference type="NCBI Taxonomy" id="8262"/>
    <lineage>
        <taxon>Eukaryota</taxon>
        <taxon>Metazoa</taxon>
        <taxon>Chordata</taxon>
        <taxon>Craniata</taxon>
        <taxon>Vertebrata</taxon>
        <taxon>Euteleostomi</taxon>
        <taxon>Actinopterygii</taxon>
        <taxon>Neopterygii</taxon>
        <taxon>Teleostei</taxon>
        <taxon>Neoteleostei</taxon>
        <taxon>Acanthomorphata</taxon>
        <taxon>Carangaria</taxon>
        <taxon>Pleuronectiformes</taxon>
        <taxon>Pleuronectoidei</taxon>
        <taxon>Pleuronectidae</taxon>
        <taxon>Pleuronectes</taxon>
    </lineage>
</organism>
<evidence type="ECO:0000313" key="3">
    <source>
        <dbReference type="Proteomes" id="UP001153269"/>
    </source>
</evidence>
<gene>
    <name evidence="2" type="ORF">PLEPLA_LOCUS12349</name>
</gene>
<keyword evidence="3" id="KW-1185">Reference proteome</keyword>
<proteinExistence type="predicted"/>